<dbReference type="EC" id="2.4.2.18" evidence="2"/>
<dbReference type="GO" id="GO:0004048">
    <property type="term" value="F:anthranilate phosphoribosyltransferase activity"/>
    <property type="evidence" value="ECO:0007669"/>
    <property type="project" value="UniProtKB-EC"/>
</dbReference>
<dbReference type="InterPro" id="IPR000312">
    <property type="entry name" value="Glycosyl_Trfase_fam3"/>
</dbReference>
<gene>
    <name evidence="9" type="ORF">METZ01_LOCUS381197</name>
</gene>
<dbReference type="PANTHER" id="PTHR43285">
    <property type="entry name" value="ANTHRANILATE PHOSPHORIBOSYLTRANSFERASE"/>
    <property type="match status" value="1"/>
</dbReference>
<dbReference type="InterPro" id="IPR005940">
    <property type="entry name" value="Anthranilate_Pribosyl_Tfrase"/>
</dbReference>
<evidence type="ECO:0000256" key="1">
    <source>
        <dbReference type="ARBA" id="ARBA00004907"/>
    </source>
</evidence>
<accession>A0A382U261</accession>
<evidence type="ECO:0000256" key="5">
    <source>
        <dbReference type="ARBA" id="ARBA00022679"/>
    </source>
</evidence>
<evidence type="ECO:0000256" key="6">
    <source>
        <dbReference type="ARBA" id="ARBA00022822"/>
    </source>
</evidence>
<name>A0A382U261_9ZZZZ</name>
<evidence type="ECO:0000256" key="2">
    <source>
        <dbReference type="ARBA" id="ARBA00011948"/>
    </source>
</evidence>
<dbReference type="Pfam" id="PF00591">
    <property type="entry name" value="Glycos_transf_3"/>
    <property type="match status" value="1"/>
</dbReference>
<dbReference type="NCBIfam" id="TIGR01245">
    <property type="entry name" value="trpD"/>
    <property type="match status" value="1"/>
</dbReference>
<sequence length="297" mass="31324">KADFLTALANKGETPGEIAAFASELRDKALPVPLDDETRGREMLDVCGTGGDKLGTFNISTTVALIAAAAGVTVAKHGNRAITSKSGSADVLAELGIPIDLTPEQVAASLRDYGFAFLFAPGYHPAFRHIMPARKLCADRGQRTVFNFLGPLLNPARPTSQLIGVPKGELCEPIARVLQSLGIRRGMVVNGKAGDSAMDELSTLGENTVAEFYQDRGFSVSRDEPSLFPLKPATLDDLKGGDAEENAATIRAILAGEDRGPRRDAVLLNAAHALFVAARTKSAIEGWDLAASVIDDG</sequence>
<dbReference type="InterPro" id="IPR035902">
    <property type="entry name" value="Nuc_phospho_transferase"/>
</dbReference>
<dbReference type="EMBL" id="UINC01140919">
    <property type="protein sequence ID" value="SVD28343.1"/>
    <property type="molecule type" value="Genomic_DNA"/>
</dbReference>
<dbReference type="GO" id="GO:0000162">
    <property type="term" value="P:L-tryptophan biosynthetic process"/>
    <property type="evidence" value="ECO:0007669"/>
    <property type="project" value="UniProtKB-KW"/>
</dbReference>
<feature type="domain" description="Glycosyl transferase family 3" evidence="8">
    <location>
        <begin position="42"/>
        <end position="297"/>
    </location>
</feature>
<keyword evidence="7" id="KW-0057">Aromatic amino acid biosynthesis</keyword>
<dbReference type="GO" id="GO:0005829">
    <property type="term" value="C:cytosol"/>
    <property type="evidence" value="ECO:0007669"/>
    <property type="project" value="TreeGrafter"/>
</dbReference>
<protein>
    <recommendedName>
        <fullName evidence="2">anthranilate phosphoribosyltransferase</fullName>
        <ecNumber evidence="2">2.4.2.18</ecNumber>
    </recommendedName>
</protein>
<keyword evidence="3" id="KW-0028">Amino-acid biosynthesis</keyword>
<dbReference type="FunFam" id="3.40.1030.10:FF:000002">
    <property type="entry name" value="Anthranilate phosphoribosyltransferase"/>
    <property type="match status" value="1"/>
</dbReference>
<feature type="non-terminal residue" evidence="9">
    <location>
        <position position="1"/>
    </location>
</feature>
<evidence type="ECO:0000259" key="8">
    <source>
        <dbReference type="Pfam" id="PF00591"/>
    </source>
</evidence>
<evidence type="ECO:0000313" key="9">
    <source>
        <dbReference type="EMBL" id="SVD28343.1"/>
    </source>
</evidence>
<keyword evidence="6" id="KW-0822">Tryptophan biosynthesis</keyword>
<evidence type="ECO:0000256" key="4">
    <source>
        <dbReference type="ARBA" id="ARBA00022676"/>
    </source>
</evidence>
<reference evidence="9" key="1">
    <citation type="submission" date="2018-05" db="EMBL/GenBank/DDBJ databases">
        <authorList>
            <person name="Lanie J.A."/>
            <person name="Ng W.-L."/>
            <person name="Kazmierczak K.M."/>
            <person name="Andrzejewski T.M."/>
            <person name="Davidsen T.M."/>
            <person name="Wayne K.J."/>
            <person name="Tettelin H."/>
            <person name="Glass J.I."/>
            <person name="Rusch D."/>
            <person name="Podicherti R."/>
            <person name="Tsui H.-C.T."/>
            <person name="Winkler M.E."/>
        </authorList>
    </citation>
    <scope>NUCLEOTIDE SEQUENCE</scope>
</reference>
<proteinExistence type="predicted"/>
<organism evidence="9">
    <name type="scientific">marine metagenome</name>
    <dbReference type="NCBI Taxonomy" id="408172"/>
    <lineage>
        <taxon>unclassified sequences</taxon>
        <taxon>metagenomes</taxon>
        <taxon>ecological metagenomes</taxon>
    </lineage>
</organism>
<evidence type="ECO:0000256" key="7">
    <source>
        <dbReference type="ARBA" id="ARBA00023141"/>
    </source>
</evidence>
<keyword evidence="4" id="KW-0328">Glycosyltransferase</keyword>
<dbReference type="SUPFAM" id="SSF52418">
    <property type="entry name" value="Nucleoside phosphorylase/phosphoribosyltransferase catalytic domain"/>
    <property type="match status" value="1"/>
</dbReference>
<dbReference type="PANTHER" id="PTHR43285:SF2">
    <property type="entry name" value="ANTHRANILATE PHOSPHORIBOSYLTRANSFERASE"/>
    <property type="match status" value="1"/>
</dbReference>
<dbReference type="Gene3D" id="3.40.1030.10">
    <property type="entry name" value="Nucleoside phosphorylase/phosphoribosyltransferase catalytic domain"/>
    <property type="match status" value="1"/>
</dbReference>
<dbReference type="Gene3D" id="1.20.970.10">
    <property type="entry name" value="Transferase, Pyrimidine Nucleoside Phosphorylase, Chain C"/>
    <property type="match status" value="1"/>
</dbReference>
<feature type="non-terminal residue" evidence="9">
    <location>
        <position position="297"/>
    </location>
</feature>
<evidence type="ECO:0000256" key="3">
    <source>
        <dbReference type="ARBA" id="ARBA00022605"/>
    </source>
</evidence>
<keyword evidence="5" id="KW-0808">Transferase</keyword>
<dbReference type="AlphaFoldDB" id="A0A382U261"/>
<comment type="pathway">
    <text evidence="1">Amino-acid biosynthesis; L-tryptophan biosynthesis; L-tryptophan from chorismate: step 2/5.</text>
</comment>